<sequence>MADENSISEKEVESAKVEEKEEDTTNVAKESDRLTPGNDGPVKSRTPSASSKRSASPGKTPPTPAKAKPADKGGAKGGKGGKAGAKAAKPKKEEVDDKPAAEEKGPADDIVPLFLASKTQELFGCVADVDVTEENPHKFLPKEGILQDMRNRAAVSDFHPVKQRMLDYPGEEILVVFDPDFRMGQNFYIALTEEAKQHILNPPPEDGEEGAEQVDGEGGVGAEEEVVVYRYVPPEPKEWVSLGSEVEIEDEMVTESRAKIKMTIQRVRREFGAPVTFTDRNADDVKDGYIECSSYEDKSYNVKKVEMDYGIQAVPTYSENGTQTDWKHPRNQATQYFPREFDNEEKKTLMEMEELLNTLNQVTPRFELSLQQNEIMNVFNDDWLALADEDSTFGSKSDSHLKEYQSFTDLQFSKDKAITCIEWHPTIKGIIAVSCSERMSFDDRVDNASKIIMNPSLILLWSFTDPIHPQILLEAPDDIFSFKFCPSDPNIIAGGCINGQVVMWDISKHADRLRSNQRGKQTKKNSMMKLHYGRGREQPGFEDENTDQMPIVRYCAVSGIEHSHKMAISELQWVPDHMEITRMGIVVENKTGTCSQILSASTDGCIAIWDTKPPKGHTPSVEDAKQKDNPLAVSTTFKHLDLTWKPTLKFPVSKIEGNGEYGVLKVSIQERQGDRSVLEKQGGKGSEVNMGASMGMGSSLRTGSAKDKKPLEGVTSKFFVGTEAGELVYADWKLEKDADSGKIQPPRPQFAKLYHDWGINTLQRSPFFKDLVLAVGGWNFTLWKEGIEGGPIIQSATAPKKLTAGYWSPTRPAVFFVGRSDGNIDIWDLLDKTHEPSLSQNVSASTITQIYPWVVNSKQQLLAVSDSVGTLHILEVPWSLRHATIGELPSMTSYIEREVKRLEFIDKRQDFHIQNKRRLDAEEAQQKMAQPAEPSTEEVENKMRVGYLDYLEEEKKFLEALGLSTQPEEPLPEV</sequence>
<dbReference type="InterPro" id="IPR015943">
    <property type="entry name" value="WD40/YVTN_repeat-like_dom_sf"/>
</dbReference>
<dbReference type="SMART" id="SM00320">
    <property type="entry name" value="WD40"/>
    <property type="match status" value="3"/>
</dbReference>
<evidence type="ECO:0000256" key="5">
    <source>
        <dbReference type="SAM" id="MobiDB-lite"/>
    </source>
</evidence>
<proteinExistence type="predicted"/>
<dbReference type="AlphaFoldDB" id="A0A8B7Y403"/>
<feature type="compositionally biased region" description="Basic and acidic residues" evidence="5">
    <location>
        <begin position="90"/>
        <end position="106"/>
    </location>
</feature>
<dbReference type="GO" id="GO:0060294">
    <property type="term" value="P:cilium movement involved in cell motility"/>
    <property type="evidence" value="ECO:0007669"/>
    <property type="project" value="TreeGrafter"/>
</dbReference>
<dbReference type="Gene3D" id="2.130.10.10">
    <property type="entry name" value="YVTN repeat-like/Quinoprotein amine dehydrogenase"/>
    <property type="match status" value="2"/>
</dbReference>
<dbReference type="RefSeq" id="XP_022087918.1">
    <property type="nucleotide sequence ID" value="XM_022232226.1"/>
</dbReference>
<dbReference type="PANTHER" id="PTHR12442">
    <property type="entry name" value="DYNEIN INTERMEDIATE CHAIN"/>
    <property type="match status" value="1"/>
</dbReference>
<evidence type="ECO:0000313" key="7">
    <source>
        <dbReference type="RefSeq" id="XP_022087916.1"/>
    </source>
</evidence>
<dbReference type="GO" id="GO:0036159">
    <property type="term" value="P:inner dynein arm assembly"/>
    <property type="evidence" value="ECO:0007669"/>
    <property type="project" value="TreeGrafter"/>
</dbReference>
<dbReference type="RefSeq" id="XP_022087916.1">
    <property type="nucleotide sequence ID" value="XM_022232224.1"/>
</dbReference>
<feature type="compositionally biased region" description="Polar residues" evidence="5">
    <location>
        <begin position="45"/>
        <end position="54"/>
    </location>
</feature>
<reference evidence="7 8" key="1">
    <citation type="submission" date="2025-04" db="UniProtKB">
        <authorList>
            <consortium name="RefSeq"/>
        </authorList>
    </citation>
    <scope>IDENTIFICATION</scope>
</reference>
<keyword evidence="2" id="KW-0963">Cytoplasm</keyword>
<dbReference type="SUPFAM" id="SSF50978">
    <property type="entry name" value="WD40 repeat-like"/>
    <property type="match status" value="1"/>
</dbReference>
<evidence type="ECO:0000313" key="8">
    <source>
        <dbReference type="RefSeq" id="XP_022087917.1"/>
    </source>
</evidence>
<dbReference type="OrthoDB" id="6619788at2759"/>
<evidence type="ECO:0000256" key="4">
    <source>
        <dbReference type="ARBA" id="ARBA00022737"/>
    </source>
</evidence>
<keyword evidence="6" id="KW-1185">Reference proteome</keyword>
<dbReference type="Proteomes" id="UP000694845">
    <property type="component" value="Unplaced"/>
</dbReference>
<name>A0A8B7Y403_ACAPL</name>
<evidence type="ECO:0000313" key="9">
    <source>
        <dbReference type="RefSeq" id="XP_022087918.1"/>
    </source>
</evidence>
<gene>
    <name evidence="7 8 9" type="primary">LOC110977787</name>
</gene>
<evidence type="ECO:0000256" key="2">
    <source>
        <dbReference type="ARBA" id="ARBA00022490"/>
    </source>
</evidence>
<dbReference type="CTD" id="429090"/>
<feature type="region of interest" description="Disordered" evidence="5">
    <location>
        <begin position="674"/>
        <end position="708"/>
    </location>
</feature>
<dbReference type="RefSeq" id="XP_022087917.1">
    <property type="nucleotide sequence ID" value="XM_022232225.1"/>
</dbReference>
<dbReference type="InterPro" id="IPR036322">
    <property type="entry name" value="WD40_repeat_dom_sf"/>
</dbReference>
<keyword evidence="4" id="KW-0677">Repeat</keyword>
<protein>
    <submittedName>
        <fullName evidence="7 8">WD repeat-containing protein 63-like isoform X1</fullName>
    </submittedName>
</protein>
<keyword evidence="3" id="KW-0853">WD repeat</keyword>
<evidence type="ECO:0000256" key="3">
    <source>
        <dbReference type="ARBA" id="ARBA00022574"/>
    </source>
</evidence>
<evidence type="ECO:0000256" key="1">
    <source>
        <dbReference type="ARBA" id="ARBA00004496"/>
    </source>
</evidence>
<dbReference type="InterPro" id="IPR001680">
    <property type="entry name" value="WD40_rpt"/>
</dbReference>
<dbReference type="GO" id="GO:0045503">
    <property type="term" value="F:dynein light chain binding"/>
    <property type="evidence" value="ECO:0007669"/>
    <property type="project" value="TreeGrafter"/>
</dbReference>
<dbReference type="InterPro" id="IPR050687">
    <property type="entry name" value="Dynein_IC"/>
</dbReference>
<comment type="subcellular location">
    <subcellularLocation>
        <location evidence="1">Cytoplasm</location>
    </subcellularLocation>
</comment>
<dbReference type="GO" id="GO:0045504">
    <property type="term" value="F:dynein heavy chain binding"/>
    <property type="evidence" value="ECO:0007669"/>
    <property type="project" value="TreeGrafter"/>
</dbReference>
<dbReference type="GO" id="GO:0036156">
    <property type="term" value="C:inner dynein arm"/>
    <property type="evidence" value="ECO:0007669"/>
    <property type="project" value="TreeGrafter"/>
</dbReference>
<organism evidence="6 9">
    <name type="scientific">Acanthaster planci</name>
    <name type="common">Crown-of-thorns starfish</name>
    <dbReference type="NCBI Taxonomy" id="133434"/>
    <lineage>
        <taxon>Eukaryota</taxon>
        <taxon>Metazoa</taxon>
        <taxon>Echinodermata</taxon>
        <taxon>Eleutherozoa</taxon>
        <taxon>Asterozoa</taxon>
        <taxon>Asteroidea</taxon>
        <taxon>Valvatacea</taxon>
        <taxon>Valvatida</taxon>
        <taxon>Acanthasteridae</taxon>
        <taxon>Acanthaster</taxon>
    </lineage>
</organism>
<dbReference type="KEGG" id="aplc:110977787"/>
<accession>A0A8B7Y403</accession>
<feature type="compositionally biased region" description="Basic and acidic residues" evidence="5">
    <location>
        <begin position="7"/>
        <end position="19"/>
    </location>
</feature>
<dbReference type="GeneID" id="110977787"/>
<evidence type="ECO:0000313" key="6">
    <source>
        <dbReference type="Proteomes" id="UP000694845"/>
    </source>
</evidence>
<feature type="region of interest" description="Disordered" evidence="5">
    <location>
        <begin position="1"/>
        <end position="106"/>
    </location>
</feature>
<dbReference type="PANTHER" id="PTHR12442:SF5">
    <property type="entry name" value="DYNEIN AXONEMAL INTERMEDIATE CHAIN 3"/>
    <property type="match status" value="1"/>
</dbReference>